<keyword evidence="2" id="KW-1185">Reference proteome</keyword>
<accession>A0A5N5GUR6</accession>
<sequence length="115" mass="13819">MEKKKTPMDKKKTSVEKKKRYRGTCIQYRCNMIGFSDLMKIYKPMLEDRKDVCEHLEKTPFWSLIKLYMDDILVVTKRKKKFDTDLIKIIIATTPKTRSSDLEITTQERYMMLLL</sequence>
<comment type="caution">
    <text evidence="1">The sequence shown here is derived from an EMBL/GenBank/DDBJ whole genome shotgun (WGS) entry which is preliminary data.</text>
</comment>
<dbReference type="AlphaFoldDB" id="A0A5N5GUR6"/>
<reference evidence="1 2" key="2">
    <citation type="submission" date="2019-11" db="EMBL/GenBank/DDBJ databases">
        <title>A de novo genome assembly of a pear dwarfing rootstock.</title>
        <authorList>
            <person name="Wang F."/>
            <person name="Wang J."/>
            <person name="Li S."/>
            <person name="Zhang Y."/>
            <person name="Fang M."/>
            <person name="Ma L."/>
            <person name="Zhao Y."/>
            <person name="Jiang S."/>
        </authorList>
    </citation>
    <scope>NUCLEOTIDE SEQUENCE [LARGE SCALE GENOMIC DNA]</scope>
    <source>
        <strain evidence="1">S2</strain>
        <tissue evidence="1">Leaf</tissue>
    </source>
</reference>
<organism evidence="1 2">
    <name type="scientific">Pyrus ussuriensis x Pyrus communis</name>
    <dbReference type="NCBI Taxonomy" id="2448454"/>
    <lineage>
        <taxon>Eukaryota</taxon>
        <taxon>Viridiplantae</taxon>
        <taxon>Streptophyta</taxon>
        <taxon>Embryophyta</taxon>
        <taxon>Tracheophyta</taxon>
        <taxon>Spermatophyta</taxon>
        <taxon>Magnoliopsida</taxon>
        <taxon>eudicotyledons</taxon>
        <taxon>Gunneridae</taxon>
        <taxon>Pentapetalae</taxon>
        <taxon>rosids</taxon>
        <taxon>fabids</taxon>
        <taxon>Rosales</taxon>
        <taxon>Rosaceae</taxon>
        <taxon>Amygdaloideae</taxon>
        <taxon>Maleae</taxon>
        <taxon>Pyrus</taxon>
    </lineage>
</organism>
<dbReference type="Proteomes" id="UP000327157">
    <property type="component" value="Unassembled WGS sequence"/>
</dbReference>
<protein>
    <submittedName>
        <fullName evidence="1">Uncharacterized protein</fullName>
    </submittedName>
</protein>
<evidence type="ECO:0000313" key="1">
    <source>
        <dbReference type="EMBL" id="KAB2614474.1"/>
    </source>
</evidence>
<name>A0A5N5GUR6_9ROSA</name>
<proteinExistence type="predicted"/>
<dbReference type="EMBL" id="SMOL01000414">
    <property type="protein sequence ID" value="KAB2614474.1"/>
    <property type="molecule type" value="Genomic_DNA"/>
</dbReference>
<reference evidence="1 2" key="1">
    <citation type="submission" date="2019-09" db="EMBL/GenBank/DDBJ databases">
        <authorList>
            <person name="Ou C."/>
        </authorList>
    </citation>
    <scope>NUCLEOTIDE SEQUENCE [LARGE SCALE GENOMIC DNA]</scope>
    <source>
        <strain evidence="1">S2</strain>
        <tissue evidence="1">Leaf</tissue>
    </source>
</reference>
<gene>
    <name evidence="1" type="ORF">D8674_037528</name>
</gene>
<evidence type="ECO:0000313" key="2">
    <source>
        <dbReference type="Proteomes" id="UP000327157"/>
    </source>
</evidence>